<dbReference type="EMBL" id="OIVN01002502">
    <property type="protein sequence ID" value="SPD04171.1"/>
    <property type="molecule type" value="Genomic_DNA"/>
</dbReference>
<evidence type="ECO:0000256" key="1">
    <source>
        <dbReference type="SAM" id="MobiDB-lite"/>
    </source>
</evidence>
<feature type="compositionally biased region" description="Polar residues" evidence="1">
    <location>
        <begin position="259"/>
        <end position="270"/>
    </location>
</feature>
<name>A0A2N9GXS4_FAGSY</name>
<proteinExistence type="predicted"/>
<dbReference type="InterPro" id="IPR025558">
    <property type="entry name" value="DUF4283"/>
</dbReference>
<organism evidence="3">
    <name type="scientific">Fagus sylvatica</name>
    <name type="common">Beechnut</name>
    <dbReference type="NCBI Taxonomy" id="28930"/>
    <lineage>
        <taxon>Eukaryota</taxon>
        <taxon>Viridiplantae</taxon>
        <taxon>Streptophyta</taxon>
        <taxon>Embryophyta</taxon>
        <taxon>Tracheophyta</taxon>
        <taxon>Spermatophyta</taxon>
        <taxon>Magnoliopsida</taxon>
        <taxon>eudicotyledons</taxon>
        <taxon>Gunneridae</taxon>
        <taxon>Pentapetalae</taxon>
        <taxon>rosids</taxon>
        <taxon>fabids</taxon>
        <taxon>Fagales</taxon>
        <taxon>Fagaceae</taxon>
        <taxon>Fagus</taxon>
    </lineage>
</organism>
<gene>
    <name evidence="3" type="ORF">FSB_LOCUS32053</name>
</gene>
<dbReference type="PANTHER" id="PTHR31286">
    <property type="entry name" value="GLYCINE-RICH CELL WALL STRUCTURAL PROTEIN 1.8-LIKE"/>
    <property type="match status" value="1"/>
</dbReference>
<dbReference type="AlphaFoldDB" id="A0A2N9GXS4"/>
<dbReference type="InterPro" id="IPR040256">
    <property type="entry name" value="At4g02000-like"/>
</dbReference>
<evidence type="ECO:0000259" key="2">
    <source>
        <dbReference type="Pfam" id="PF14111"/>
    </source>
</evidence>
<feature type="domain" description="DUF4283" evidence="2">
    <location>
        <begin position="4"/>
        <end position="73"/>
    </location>
</feature>
<feature type="region of interest" description="Disordered" evidence="1">
    <location>
        <begin position="242"/>
        <end position="277"/>
    </location>
</feature>
<dbReference type="PANTHER" id="PTHR31286:SF167">
    <property type="entry name" value="OS09G0268800 PROTEIN"/>
    <property type="match status" value="1"/>
</dbReference>
<feature type="region of interest" description="Disordered" evidence="1">
    <location>
        <begin position="169"/>
        <end position="201"/>
    </location>
</feature>
<evidence type="ECO:0000313" key="3">
    <source>
        <dbReference type="EMBL" id="SPD04171.1"/>
    </source>
</evidence>
<reference evidence="3" key="1">
    <citation type="submission" date="2018-02" db="EMBL/GenBank/DDBJ databases">
        <authorList>
            <person name="Cohen D.B."/>
            <person name="Kent A.D."/>
        </authorList>
    </citation>
    <scope>NUCLEOTIDE SEQUENCE</scope>
</reference>
<feature type="compositionally biased region" description="Polar residues" evidence="1">
    <location>
        <begin position="184"/>
        <end position="194"/>
    </location>
</feature>
<feature type="region of interest" description="Disordered" evidence="1">
    <location>
        <begin position="145"/>
        <end position="164"/>
    </location>
</feature>
<accession>A0A2N9GXS4</accession>
<protein>
    <recommendedName>
        <fullName evidence="2">DUF4283 domain-containing protein</fullName>
    </recommendedName>
</protein>
<sequence>MVCAKFLMQHTVNVESIANTFKPLWCTNKVFTVQDMGKNRVVFSFEDAADMERVLMSELWTFDKHLVVLRRLIDDASIDELIFNEVSFWVQIHRLSIRAMTEEATLAIGNMRDYPTFVTGYRPRLQASTIRGSCKVSITVKGYRSEPSSESTYPGPERQRATEAARARFVDPIDPSMEPEPVTESPQSSPTNPGVNLPPNPRVDPVTMVIPEVHPVTNSSVAKSKTGCELDKGKGLQEVMSSAKTPVKTRKPWKRLAQAQGSLTPKSAGTETKRDGRKRELAYDACFSSDNEEAKRMCLSVELLEQTKPLFNGGGCGAAPPNPMIALSWNCRGLGNPGTIQALKKMVHQEASNLVFLMETKVIAKQMMKIRRDSEKISIQNYSKYHIDAVVEDGSGSPHWRITGFYGHPETALRQKS</sequence>
<dbReference type="Pfam" id="PF14111">
    <property type="entry name" value="DUF4283"/>
    <property type="match status" value="1"/>
</dbReference>